<proteinExistence type="predicted"/>
<dbReference type="EMBL" id="UOFV01000331">
    <property type="protein sequence ID" value="VAX02627.1"/>
    <property type="molecule type" value="Genomic_DNA"/>
</dbReference>
<reference evidence="2" key="1">
    <citation type="submission" date="2018-06" db="EMBL/GenBank/DDBJ databases">
        <authorList>
            <person name="Zhirakovskaya E."/>
        </authorList>
    </citation>
    <scope>NUCLEOTIDE SEQUENCE</scope>
</reference>
<sequence>MSMSEKQHGDVDILLKKIKTKRQDLADYLARNESRHSLLVNSSIVFGALTAAATVGPGVGGNGFIDTVKDVMPFGIPVWQLLCLLAATLSVAAVITNGMLKSQNLTVKISSARSCSSKLESLEALLELRQMDVKQAAPLYTQYISEVHHV</sequence>
<name>A0A3B1BCA0_9ZZZZ</name>
<evidence type="ECO:0000256" key="1">
    <source>
        <dbReference type="SAM" id="Phobius"/>
    </source>
</evidence>
<dbReference type="AlphaFoldDB" id="A0A3B1BCA0"/>
<protein>
    <submittedName>
        <fullName evidence="2">Uncharacterized protein</fullName>
    </submittedName>
</protein>
<feature type="transmembrane region" description="Helical" evidence="1">
    <location>
        <begin position="38"/>
        <end position="59"/>
    </location>
</feature>
<evidence type="ECO:0000313" key="2">
    <source>
        <dbReference type="EMBL" id="VAX02627.1"/>
    </source>
</evidence>
<keyword evidence="1" id="KW-0472">Membrane</keyword>
<gene>
    <name evidence="2" type="ORF">MNBD_GAMMA19-1348</name>
</gene>
<feature type="transmembrane region" description="Helical" evidence="1">
    <location>
        <begin position="79"/>
        <end position="100"/>
    </location>
</feature>
<organism evidence="2">
    <name type="scientific">hydrothermal vent metagenome</name>
    <dbReference type="NCBI Taxonomy" id="652676"/>
    <lineage>
        <taxon>unclassified sequences</taxon>
        <taxon>metagenomes</taxon>
        <taxon>ecological metagenomes</taxon>
    </lineage>
</organism>
<accession>A0A3B1BCA0</accession>
<keyword evidence="1" id="KW-1133">Transmembrane helix</keyword>
<keyword evidence="1" id="KW-0812">Transmembrane</keyword>